<dbReference type="GO" id="GO:0046872">
    <property type="term" value="F:metal ion binding"/>
    <property type="evidence" value="ECO:0007669"/>
    <property type="project" value="UniProtKB-KW"/>
</dbReference>
<evidence type="ECO:0000313" key="4">
    <source>
        <dbReference type="Proteomes" id="UP000728032"/>
    </source>
</evidence>
<dbReference type="Pfam" id="PF19086">
    <property type="entry name" value="Terpene_syn_C_2"/>
    <property type="match status" value="1"/>
</dbReference>
<dbReference type="EMBL" id="OC919917">
    <property type="protein sequence ID" value="CAD7652036.1"/>
    <property type="molecule type" value="Genomic_DNA"/>
</dbReference>
<sequence length="336" mass="39568">MSDRTTREFVAKRTDLNNNIIAFDIRGLTPERVDRNQYVPNAQAILERMISEVKGERHKDTANFSDAVTFSFPTIKQHDILITLNFWNAFALYLDDFLDKKTHDQAHHVALWKTYMINRVSTGTDFMDIMYNVLSILLDNVFTPKLRQLHDQWYLDWLSLYDITEEVKVGKDIPTFEQYDNIRPLDIGFPPLQIYLYASLGFDPDDYPDIINNPNWELFHKWAGRHFYHSNDIYSSKKEIMQQQGKFTLIYIIMYNDNCDAQTASDKVVAMIHESWDMSVKYATLLAELNIPVLNEYTHAVMCILKGNVYWSSVTPRYQDMNKYKDYKLGDKLIFD</sequence>
<keyword evidence="2" id="KW-0479">Metal-binding</keyword>
<keyword evidence="2" id="KW-0456">Lyase</keyword>
<name>A0A7R9M2B2_9ACAR</name>
<keyword evidence="2" id="KW-0460">Magnesium</keyword>
<accession>A0A7R9M2B2</accession>
<gene>
    <name evidence="3" type="ORF">ONB1V03_LOCUS8703</name>
</gene>
<dbReference type="PANTHER" id="PTHR35201">
    <property type="entry name" value="TERPENE SYNTHASE"/>
    <property type="match status" value="1"/>
</dbReference>
<organism evidence="3">
    <name type="scientific">Oppiella nova</name>
    <dbReference type="NCBI Taxonomy" id="334625"/>
    <lineage>
        <taxon>Eukaryota</taxon>
        <taxon>Metazoa</taxon>
        <taxon>Ecdysozoa</taxon>
        <taxon>Arthropoda</taxon>
        <taxon>Chelicerata</taxon>
        <taxon>Arachnida</taxon>
        <taxon>Acari</taxon>
        <taxon>Acariformes</taxon>
        <taxon>Sarcoptiformes</taxon>
        <taxon>Oribatida</taxon>
        <taxon>Brachypylina</taxon>
        <taxon>Oppioidea</taxon>
        <taxon>Oppiidae</taxon>
        <taxon>Oppiella</taxon>
    </lineage>
</organism>
<dbReference type="InterPro" id="IPR034686">
    <property type="entry name" value="Terpene_cyclase-like_2"/>
</dbReference>
<evidence type="ECO:0000256" key="2">
    <source>
        <dbReference type="RuleBase" id="RU366034"/>
    </source>
</evidence>
<dbReference type="Gene3D" id="1.10.600.10">
    <property type="entry name" value="Farnesyl Diphosphate Synthase"/>
    <property type="match status" value="1"/>
</dbReference>
<dbReference type="SUPFAM" id="SSF48576">
    <property type="entry name" value="Terpenoid synthases"/>
    <property type="match status" value="1"/>
</dbReference>
<dbReference type="GO" id="GO:0008299">
    <property type="term" value="P:isoprenoid biosynthetic process"/>
    <property type="evidence" value="ECO:0007669"/>
    <property type="project" value="UniProtKB-ARBA"/>
</dbReference>
<dbReference type="AlphaFoldDB" id="A0A7R9M2B2"/>
<reference evidence="3" key="1">
    <citation type="submission" date="2020-11" db="EMBL/GenBank/DDBJ databases">
        <authorList>
            <person name="Tran Van P."/>
        </authorList>
    </citation>
    <scope>NUCLEOTIDE SEQUENCE</scope>
</reference>
<dbReference type="EC" id="4.2.3.-" evidence="2"/>
<protein>
    <recommendedName>
        <fullName evidence="2">Terpene synthase</fullName>
        <ecNumber evidence="2">4.2.3.-</ecNumber>
    </recommendedName>
</protein>
<comment type="cofactor">
    <cofactor evidence="2">
        <name>Mg(2+)</name>
        <dbReference type="ChEBI" id="CHEBI:18420"/>
    </cofactor>
</comment>
<dbReference type="PANTHER" id="PTHR35201:SF4">
    <property type="entry name" value="BETA-PINACENE SYNTHASE-RELATED"/>
    <property type="match status" value="1"/>
</dbReference>
<dbReference type="InterPro" id="IPR008949">
    <property type="entry name" value="Isoprenoid_synthase_dom_sf"/>
</dbReference>
<evidence type="ECO:0000313" key="3">
    <source>
        <dbReference type="EMBL" id="CAD7652036.1"/>
    </source>
</evidence>
<keyword evidence="4" id="KW-1185">Reference proteome</keyword>
<dbReference type="EMBL" id="CAJPVJ010005092">
    <property type="protein sequence ID" value="CAG2169223.1"/>
    <property type="molecule type" value="Genomic_DNA"/>
</dbReference>
<dbReference type="Proteomes" id="UP000728032">
    <property type="component" value="Unassembled WGS sequence"/>
</dbReference>
<dbReference type="GO" id="GO:0010333">
    <property type="term" value="F:terpene synthase activity"/>
    <property type="evidence" value="ECO:0007669"/>
    <property type="project" value="InterPro"/>
</dbReference>
<evidence type="ECO:0000256" key="1">
    <source>
        <dbReference type="ARBA" id="ARBA00006333"/>
    </source>
</evidence>
<comment type="similarity">
    <text evidence="1 2">Belongs to the terpene synthase family.</text>
</comment>
<dbReference type="OrthoDB" id="8300255at2759"/>
<proteinExistence type="inferred from homology"/>